<dbReference type="EMBL" id="CP000527">
    <property type="protein sequence ID" value="ABM29803.1"/>
    <property type="molecule type" value="Genomic_DNA"/>
</dbReference>
<dbReference type="AlphaFoldDB" id="A0A0H3AD61"/>
<evidence type="ECO:0000313" key="3">
    <source>
        <dbReference type="Proteomes" id="UP000009173"/>
    </source>
</evidence>
<dbReference type="Gene3D" id="3.20.20.190">
    <property type="entry name" value="Phosphatidylinositol (PI) phosphodiesterase"/>
    <property type="match status" value="1"/>
</dbReference>
<dbReference type="GO" id="GO:0008081">
    <property type="term" value="F:phosphoric diester hydrolase activity"/>
    <property type="evidence" value="ECO:0007669"/>
    <property type="project" value="InterPro"/>
</dbReference>
<dbReference type="InterPro" id="IPR017946">
    <property type="entry name" value="PLC-like_Pdiesterase_TIM-brl"/>
</dbReference>
<sequence length="299" mass="32294">MTPNPFFSSSGQRPLVIAHRGARAHAPENTLAAARLAHNHGADLWELDVCRTRDGILVVMHDDTCARTTDARLHPALAGRAPWPVHELTLDELRGLDAGSWFVEGDPFGRIALGEVGPGMCRAYKGEPVPTLAEALALTRSLRWRVNIEIKDLAGTPGDATVVDEVLSLVDDHAMAASVLLSSFRHDYMREAHRKRPHIATALLIESIGDNAPLALCHEAGAVALHPRSTLMDDHALGACIAAGLHVNVWTVNSLREVARLTRMGVSGIITDIPGECLAALRAQRLRTDTPLRPFPPAP</sequence>
<dbReference type="PANTHER" id="PTHR46211">
    <property type="entry name" value="GLYCEROPHOSPHORYL DIESTER PHOSPHODIESTERASE"/>
    <property type="match status" value="1"/>
</dbReference>
<accession>A0A0H3AD61</accession>
<gene>
    <name evidence="2" type="ordered locus">Dvul_2792</name>
</gene>
<dbReference type="RefSeq" id="WP_011793094.1">
    <property type="nucleotide sequence ID" value="NC_008751.1"/>
</dbReference>
<dbReference type="KEGG" id="dvl:Dvul_2792"/>
<evidence type="ECO:0000313" key="2">
    <source>
        <dbReference type="EMBL" id="ABM29803.1"/>
    </source>
</evidence>
<reference evidence="3" key="1">
    <citation type="journal article" date="2009" name="Environ. Microbiol.">
        <title>Contribution of mobile genetic elements to Desulfovibrio vulgaris genome plasticity.</title>
        <authorList>
            <person name="Walker C.B."/>
            <person name="Stolyar S."/>
            <person name="Chivian D."/>
            <person name="Pinel N."/>
            <person name="Gabster J.A."/>
            <person name="Dehal P.S."/>
            <person name="He Z."/>
            <person name="Yang Z.K."/>
            <person name="Yen H.C."/>
            <person name="Zhou J."/>
            <person name="Wall J.D."/>
            <person name="Hazen T.C."/>
            <person name="Arkin A.P."/>
            <person name="Stahl D.A."/>
        </authorList>
    </citation>
    <scope>NUCLEOTIDE SEQUENCE [LARGE SCALE GENOMIC DNA]</scope>
    <source>
        <strain evidence="3">DP4</strain>
    </source>
</reference>
<dbReference type="GO" id="GO:0006629">
    <property type="term" value="P:lipid metabolic process"/>
    <property type="evidence" value="ECO:0007669"/>
    <property type="project" value="InterPro"/>
</dbReference>
<protein>
    <submittedName>
        <fullName evidence="2">Glycerophosphoryl diester phosphodiesterase</fullName>
    </submittedName>
</protein>
<feature type="domain" description="GP-PDE" evidence="1">
    <location>
        <begin position="14"/>
        <end position="281"/>
    </location>
</feature>
<organism evidence="2 3">
    <name type="scientific">Nitratidesulfovibrio vulgaris (strain DP4)</name>
    <name type="common">Desulfovibrio vulgaris</name>
    <dbReference type="NCBI Taxonomy" id="391774"/>
    <lineage>
        <taxon>Bacteria</taxon>
        <taxon>Pseudomonadati</taxon>
        <taxon>Thermodesulfobacteriota</taxon>
        <taxon>Desulfovibrionia</taxon>
        <taxon>Desulfovibrionales</taxon>
        <taxon>Desulfovibrionaceae</taxon>
        <taxon>Nitratidesulfovibrio</taxon>
    </lineage>
</organism>
<dbReference type="PANTHER" id="PTHR46211:SF14">
    <property type="entry name" value="GLYCEROPHOSPHODIESTER PHOSPHODIESTERASE"/>
    <property type="match status" value="1"/>
</dbReference>
<dbReference type="Pfam" id="PF03009">
    <property type="entry name" value="GDPD"/>
    <property type="match status" value="1"/>
</dbReference>
<dbReference type="InterPro" id="IPR030395">
    <property type="entry name" value="GP_PDE_dom"/>
</dbReference>
<proteinExistence type="predicted"/>
<dbReference type="HOGENOM" id="CLU_030006_3_2_7"/>
<evidence type="ECO:0000259" key="1">
    <source>
        <dbReference type="PROSITE" id="PS51704"/>
    </source>
</evidence>
<dbReference type="Proteomes" id="UP000009173">
    <property type="component" value="Chromosome"/>
</dbReference>
<dbReference type="SUPFAM" id="SSF51695">
    <property type="entry name" value="PLC-like phosphodiesterases"/>
    <property type="match status" value="1"/>
</dbReference>
<name>A0A0H3AD61_NITV4</name>
<dbReference type="PROSITE" id="PS51704">
    <property type="entry name" value="GP_PDE"/>
    <property type="match status" value="1"/>
</dbReference>